<proteinExistence type="predicted"/>
<dbReference type="GO" id="GO:0005634">
    <property type="term" value="C:nucleus"/>
    <property type="evidence" value="ECO:0007669"/>
    <property type="project" value="TreeGrafter"/>
</dbReference>
<dbReference type="AlphaFoldDB" id="A0A178ZEZ1"/>
<dbReference type="GeneID" id="30011319"/>
<dbReference type="Proteomes" id="UP000078343">
    <property type="component" value="Unassembled WGS sequence"/>
</dbReference>
<evidence type="ECO:0000313" key="5">
    <source>
        <dbReference type="Proteomes" id="UP000078343"/>
    </source>
</evidence>
<feature type="region of interest" description="Disordered" evidence="2">
    <location>
        <begin position="115"/>
        <end position="160"/>
    </location>
</feature>
<feature type="compositionally biased region" description="Polar residues" evidence="2">
    <location>
        <begin position="472"/>
        <end position="481"/>
    </location>
</feature>
<feature type="compositionally biased region" description="Low complexity" evidence="2">
    <location>
        <begin position="287"/>
        <end position="304"/>
    </location>
</feature>
<dbReference type="SUPFAM" id="SSF46689">
    <property type="entry name" value="Homeodomain-like"/>
    <property type="match status" value="2"/>
</dbReference>
<accession>A0A178ZEZ1</accession>
<feature type="compositionally biased region" description="Polar residues" evidence="2">
    <location>
        <begin position="115"/>
        <end position="151"/>
    </location>
</feature>
<feature type="compositionally biased region" description="Polar residues" evidence="2">
    <location>
        <begin position="384"/>
        <end position="393"/>
    </location>
</feature>
<dbReference type="OrthoDB" id="9909311at2759"/>
<evidence type="ECO:0000256" key="2">
    <source>
        <dbReference type="SAM" id="MobiDB-lite"/>
    </source>
</evidence>
<feature type="region of interest" description="Disordered" evidence="2">
    <location>
        <begin position="284"/>
        <end position="315"/>
    </location>
</feature>
<dbReference type="Pfam" id="PF03221">
    <property type="entry name" value="HTH_Tnp_Tc5"/>
    <property type="match status" value="1"/>
</dbReference>
<dbReference type="EMBL" id="LVYI01000006">
    <property type="protein sequence ID" value="OAP58061.1"/>
    <property type="molecule type" value="Genomic_DNA"/>
</dbReference>
<reference evidence="4 5" key="1">
    <citation type="submission" date="2016-04" db="EMBL/GenBank/DDBJ databases">
        <title>Draft genome of Fonsecaea erecta CBS 125763.</title>
        <authorList>
            <person name="Weiss V.A."/>
            <person name="Vicente V.A."/>
            <person name="Raittz R.T."/>
            <person name="Moreno L.F."/>
            <person name="De Souza E.M."/>
            <person name="Pedrosa F.O."/>
            <person name="Steffens M.B."/>
            <person name="Faoro H."/>
            <person name="Tadra-Sfeir M.Z."/>
            <person name="Najafzadeh M.J."/>
            <person name="Felipe M.S."/>
            <person name="Teixeira M."/>
            <person name="Sun J."/>
            <person name="Xi L."/>
            <person name="Gomes R."/>
            <person name="De Azevedo C.M."/>
            <person name="Salgado C.G."/>
            <person name="Da Silva M.B."/>
            <person name="Nascimento M.F."/>
            <person name="Queiroz-Telles F."/>
            <person name="Attili D.S."/>
            <person name="Gorbushina A."/>
        </authorList>
    </citation>
    <scope>NUCLEOTIDE SEQUENCE [LARGE SCALE GENOMIC DNA]</scope>
    <source>
        <strain evidence="4 5">CBS 125763</strain>
    </source>
</reference>
<feature type="region of interest" description="Disordered" evidence="2">
    <location>
        <begin position="1"/>
        <end position="54"/>
    </location>
</feature>
<dbReference type="SMART" id="SM00674">
    <property type="entry name" value="CENPB"/>
    <property type="match status" value="1"/>
</dbReference>
<dbReference type="GO" id="GO:0003677">
    <property type="term" value="F:DNA binding"/>
    <property type="evidence" value="ECO:0007669"/>
    <property type="project" value="UniProtKB-KW"/>
</dbReference>
<keyword evidence="5" id="KW-1185">Reference proteome</keyword>
<dbReference type="Gene3D" id="1.10.10.60">
    <property type="entry name" value="Homeodomain-like"/>
    <property type="match status" value="2"/>
</dbReference>
<dbReference type="PROSITE" id="PS51253">
    <property type="entry name" value="HTH_CENPB"/>
    <property type="match status" value="1"/>
</dbReference>
<dbReference type="PANTHER" id="PTHR19303:SF70">
    <property type="entry name" value="HTH CENPB-TYPE DOMAIN-CONTAINING PROTEIN"/>
    <property type="match status" value="1"/>
</dbReference>
<feature type="compositionally biased region" description="Polar residues" evidence="2">
    <location>
        <begin position="34"/>
        <end position="54"/>
    </location>
</feature>
<feature type="region of interest" description="Disordered" evidence="2">
    <location>
        <begin position="460"/>
        <end position="481"/>
    </location>
</feature>
<organism evidence="4 5">
    <name type="scientific">Fonsecaea erecta</name>
    <dbReference type="NCBI Taxonomy" id="1367422"/>
    <lineage>
        <taxon>Eukaryota</taxon>
        <taxon>Fungi</taxon>
        <taxon>Dikarya</taxon>
        <taxon>Ascomycota</taxon>
        <taxon>Pezizomycotina</taxon>
        <taxon>Eurotiomycetes</taxon>
        <taxon>Chaetothyriomycetidae</taxon>
        <taxon>Chaetothyriales</taxon>
        <taxon>Herpotrichiellaceae</taxon>
        <taxon>Fonsecaea</taxon>
    </lineage>
</organism>
<feature type="compositionally biased region" description="Gly residues" evidence="2">
    <location>
        <begin position="14"/>
        <end position="26"/>
    </location>
</feature>
<name>A0A178ZEZ1_9EURO</name>
<evidence type="ECO:0000256" key="1">
    <source>
        <dbReference type="ARBA" id="ARBA00023125"/>
    </source>
</evidence>
<dbReference type="PANTHER" id="PTHR19303">
    <property type="entry name" value="TRANSPOSON"/>
    <property type="match status" value="1"/>
</dbReference>
<feature type="region of interest" description="Disordered" evidence="2">
    <location>
        <begin position="384"/>
        <end position="417"/>
    </location>
</feature>
<keyword evidence="1" id="KW-0238">DNA-binding</keyword>
<dbReference type="STRING" id="1367422.A0A178ZEZ1"/>
<evidence type="ECO:0000259" key="3">
    <source>
        <dbReference type="PROSITE" id="PS51253"/>
    </source>
</evidence>
<comment type="caution">
    <text evidence="4">The sequence shown here is derived from an EMBL/GenBank/DDBJ whole genome shotgun (WGS) entry which is preliminary data.</text>
</comment>
<dbReference type="InterPro" id="IPR050863">
    <property type="entry name" value="CenT-Element_Derived"/>
</dbReference>
<sequence length="557" mass="61039">MPPENQDSRHPGYGQNGWIGVPGGVPNGIPSGSANSVPNGVSNGYSSSPRPTMSPMQEFPQFEYHHQHHHQHTTPMPMEPAYPVPRPSPFASSHAPMPPPLVVPTHVLWPSMLASQPQGSYQPSTLPAPTMQTPLSAGSTSDITPTSAKTSTSRRKLTDEERRQMCIEAEQNPNMKQTQIGAKFNVERSTVSKILRQREKYMNPQPKEESVSPIKKSKAKLPDFEKTLTNWVKNQQRKGHSVTDEDLRKQAQVFSFSRSDQAVVSSTDWLERFKRKNRLIAPKADPDSTLLDSSSTSMSQTPLDGSPASSNGLVSPPMSAIEEHAEEPIKIETTADFFDFGDEKSTFDRELTSDSIMPPMSVEMAGGDQHSAGLLEGMDEALGTSNRQRSQTYPHAPNFSMASRPSSSGQNRPSLPVRSLTATAAGAVTEEHRPTAIDPRQMMKRHKSVPDIHYPESVRFSSMQPPPLPRSADTSPISNPVSPAEEDIIRALHATKTLLEQNPAVAEPDDYLAIGKLITKIKALRPTAPMLPGGMHPIDIMDSPRISKKRTILGIST</sequence>
<feature type="domain" description="HTH CENPB-type" evidence="3">
    <location>
        <begin position="212"/>
        <end position="283"/>
    </location>
</feature>
<dbReference type="InterPro" id="IPR009057">
    <property type="entry name" value="Homeodomain-like_sf"/>
</dbReference>
<protein>
    <recommendedName>
        <fullName evidence="3">HTH CENPB-type domain-containing protein</fullName>
    </recommendedName>
</protein>
<gene>
    <name evidence="4" type="ORF">AYL99_07151</name>
</gene>
<dbReference type="RefSeq" id="XP_018691428.1">
    <property type="nucleotide sequence ID" value="XM_018838660.1"/>
</dbReference>
<dbReference type="InterPro" id="IPR006600">
    <property type="entry name" value="HTH_CenpB_DNA-bd_dom"/>
</dbReference>
<feature type="compositionally biased region" description="Polar residues" evidence="2">
    <location>
        <begin position="400"/>
        <end position="413"/>
    </location>
</feature>
<evidence type="ECO:0000313" key="4">
    <source>
        <dbReference type="EMBL" id="OAP58061.1"/>
    </source>
</evidence>
<feature type="compositionally biased region" description="Basic and acidic residues" evidence="2">
    <location>
        <begin position="1"/>
        <end position="10"/>
    </location>
</feature>